<dbReference type="AlphaFoldDB" id="A0A1C6VP99"/>
<dbReference type="InterPro" id="IPR005835">
    <property type="entry name" value="NTP_transferase_dom"/>
</dbReference>
<accession>A0A1C6VP99</accession>
<keyword evidence="1" id="KW-0808">Transferase</keyword>
<evidence type="ECO:0000256" key="1">
    <source>
        <dbReference type="ARBA" id="ARBA00022679"/>
    </source>
</evidence>
<evidence type="ECO:0000313" key="4">
    <source>
        <dbReference type="EMBL" id="SCL68139.1"/>
    </source>
</evidence>
<dbReference type="InterPro" id="IPR050065">
    <property type="entry name" value="GlmU-like"/>
</dbReference>
<keyword evidence="2" id="KW-0548">Nucleotidyltransferase</keyword>
<dbReference type="EMBL" id="FMIC01000002">
    <property type="protein sequence ID" value="SCL68139.1"/>
    <property type="molecule type" value="Genomic_DNA"/>
</dbReference>
<dbReference type="RefSeq" id="WP_411970715.1">
    <property type="nucleotide sequence ID" value="NZ_CP109071.1"/>
</dbReference>
<feature type="domain" description="Nucleotidyl transferase" evidence="3">
    <location>
        <begin position="31"/>
        <end position="136"/>
    </location>
</feature>
<sequence>MTAGRAADGGATAAGRGHGATVTAGRAEVCAVVLAAGEGTRLRPLTERLPKALCPVGNVPLLDRALDRLAGLGLVGPGRVAVNACYLGDQVVEHVGGRAHLSVEPGDPLGTAGGVANLREWIAGRGVLVGNADAYLADPDRPPGPDIAALLRDWDGDSVRLLGQPAADPAAPGTFDGHVFTGFSLLPWRLVRELPAGFGDLVRALWRPAEAAGALTVVAYPGTFYDTGTPADYLAANLHAAGGDNLVDPTATVTGRCRAAVIGAGAVVHGDVERAVVWPGATVGPAERLRDAVRAGTVLTVHGTPPTSGRGNI</sequence>
<protein>
    <submittedName>
        <fullName evidence="4">NDP-sugar pyrophosphorylase, includes eIF-2Bgamma, eIF-2Bepsilon, and LPS biosynthesis proteins</fullName>
    </submittedName>
</protein>
<organism evidence="4 5">
    <name type="scientific">Micromonospora peucetia</name>
    <dbReference type="NCBI Taxonomy" id="47871"/>
    <lineage>
        <taxon>Bacteria</taxon>
        <taxon>Bacillati</taxon>
        <taxon>Actinomycetota</taxon>
        <taxon>Actinomycetes</taxon>
        <taxon>Micromonosporales</taxon>
        <taxon>Micromonosporaceae</taxon>
        <taxon>Micromonospora</taxon>
    </lineage>
</organism>
<dbReference type="PANTHER" id="PTHR43584">
    <property type="entry name" value="NUCLEOTIDYL TRANSFERASE"/>
    <property type="match status" value="1"/>
</dbReference>
<dbReference type="Pfam" id="PF00483">
    <property type="entry name" value="NTP_transferase"/>
    <property type="match status" value="1"/>
</dbReference>
<proteinExistence type="predicted"/>
<dbReference type="Gene3D" id="3.90.550.10">
    <property type="entry name" value="Spore Coat Polysaccharide Biosynthesis Protein SpsA, Chain A"/>
    <property type="match status" value="1"/>
</dbReference>
<dbReference type="InterPro" id="IPR029044">
    <property type="entry name" value="Nucleotide-diphossugar_trans"/>
</dbReference>
<dbReference type="SUPFAM" id="SSF53448">
    <property type="entry name" value="Nucleotide-diphospho-sugar transferases"/>
    <property type="match status" value="1"/>
</dbReference>
<dbReference type="GO" id="GO:0016779">
    <property type="term" value="F:nucleotidyltransferase activity"/>
    <property type="evidence" value="ECO:0007669"/>
    <property type="project" value="UniProtKB-KW"/>
</dbReference>
<reference evidence="5" key="1">
    <citation type="submission" date="2016-06" db="EMBL/GenBank/DDBJ databases">
        <authorList>
            <person name="Varghese N."/>
            <person name="Submissions Spin"/>
        </authorList>
    </citation>
    <scope>NUCLEOTIDE SEQUENCE [LARGE SCALE GENOMIC DNA]</scope>
    <source>
        <strain evidence="5">DSM 43363</strain>
    </source>
</reference>
<dbReference type="Proteomes" id="UP000199343">
    <property type="component" value="Unassembled WGS sequence"/>
</dbReference>
<dbReference type="PANTHER" id="PTHR43584:SF8">
    <property type="entry name" value="N-ACETYLMURAMATE ALPHA-1-PHOSPHATE URIDYLYLTRANSFERASE"/>
    <property type="match status" value="1"/>
</dbReference>
<name>A0A1C6VP99_9ACTN</name>
<gene>
    <name evidence="4" type="ORF">GA0070608_3663</name>
</gene>
<evidence type="ECO:0000259" key="3">
    <source>
        <dbReference type="Pfam" id="PF00483"/>
    </source>
</evidence>
<evidence type="ECO:0000313" key="5">
    <source>
        <dbReference type="Proteomes" id="UP000199343"/>
    </source>
</evidence>
<dbReference type="STRING" id="47871.GA0070608_3663"/>
<evidence type="ECO:0000256" key="2">
    <source>
        <dbReference type="ARBA" id="ARBA00022695"/>
    </source>
</evidence>